<reference evidence="2 3" key="1">
    <citation type="journal article" date="2024" name="G3 (Bethesda)">
        <title>Genome assembly of Hibiscus sabdariffa L. provides insights into metabolisms of medicinal natural products.</title>
        <authorList>
            <person name="Kim T."/>
        </authorList>
    </citation>
    <scope>NUCLEOTIDE SEQUENCE [LARGE SCALE GENOMIC DNA]</scope>
    <source>
        <strain evidence="2">TK-2024</strain>
        <tissue evidence="2">Old leaves</tissue>
    </source>
</reference>
<dbReference type="EMBL" id="JBBPBM010000071">
    <property type="protein sequence ID" value="KAK8512698.1"/>
    <property type="molecule type" value="Genomic_DNA"/>
</dbReference>
<keyword evidence="3" id="KW-1185">Reference proteome</keyword>
<organism evidence="2 3">
    <name type="scientific">Hibiscus sabdariffa</name>
    <name type="common">roselle</name>
    <dbReference type="NCBI Taxonomy" id="183260"/>
    <lineage>
        <taxon>Eukaryota</taxon>
        <taxon>Viridiplantae</taxon>
        <taxon>Streptophyta</taxon>
        <taxon>Embryophyta</taxon>
        <taxon>Tracheophyta</taxon>
        <taxon>Spermatophyta</taxon>
        <taxon>Magnoliopsida</taxon>
        <taxon>eudicotyledons</taxon>
        <taxon>Gunneridae</taxon>
        <taxon>Pentapetalae</taxon>
        <taxon>rosids</taxon>
        <taxon>malvids</taxon>
        <taxon>Malvales</taxon>
        <taxon>Malvaceae</taxon>
        <taxon>Malvoideae</taxon>
        <taxon>Hibiscus</taxon>
    </lineage>
</organism>
<gene>
    <name evidence="2" type="ORF">V6N12_030114</name>
</gene>
<comment type="caution">
    <text evidence="2">The sequence shown here is derived from an EMBL/GenBank/DDBJ whole genome shotgun (WGS) entry which is preliminary data.</text>
</comment>
<sequence>MTLHATGSRFVILDEDACTEEEGVKSCSGRVPKSSAVAKIVSSEPNTERIMENVQLSRASRRTETIVCEKEVCVNDTCPRPEMVADMITNEGQWNWGYLQRWLPTEILDSIATVPPPATHYGADTPGWRWSDKREFSVGSAYSVLMGVEAQDRNPKWREVWSLKVPQRVQHERESNENKRTEHTRCKTDPTRSSLHFDD</sequence>
<proteinExistence type="predicted"/>
<dbReference type="Proteomes" id="UP001472677">
    <property type="component" value="Unassembled WGS sequence"/>
</dbReference>
<feature type="compositionally biased region" description="Basic and acidic residues" evidence="1">
    <location>
        <begin position="169"/>
        <end position="199"/>
    </location>
</feature>
<name>A0ABR2C029_9ROSI</name>
<evidence type="ECO:0000313" key="3">
    <source>
        <dbReference type="Proteomes" id="UP001472677"/>
    </source>
</evidence>
<feature type="region of interest" description="Disordered" evidence="1">
    <location>
        <begin position="167"/>
        <end position="199"/>
    </location>
</feature>
<evidence type="ECO:0000313" key="2">
    <source>
        <dbReference type="EMBL" id="KAK8512698.1"/>
    </source>
</evidence>
<protein>
    <submittedName>
        <fullName evidence="2">Uncharacterized protein</fullName>
    </submittedName>
</protein>
<accession>A0ABR2C029</accession>
<evidence type="ECO:0000256" key="1">
    <source>
        <dbReference type="SAM" id="MobiDB-lite"/>
    </source>
</evidence>